<keyword evidence="3" id="KW-1185">Reference proteome</keyword>
<protein>
    <submittedName>
        <fullName evidence="2">Uncharacterized protein</fullName>
    </submittedName>
</protein>
<evidence type="ECO:0000256" key="1">
    <source>
        <dbReference type="SAM" id="MobiDB-lite"/>
    </source>
</evidence>
<evidence type="ECO:0000313" key="3">
    <source>
        <dbReference type="Proteomes" id="UP001189429"/>
    </source>
</evidence>
<feature type="compositionally biased region" description="Low complexity" evidence="1">
    <location>
        <begin position="110"/>
        <end position="127"/>
    </location>
</feature>
<name>A0ABN9RPP9_9DINO</name>
<gene>
    <name evidence="2" type="ORF">PCOR1329_LOCUS21981</name>
</gene>
<dbReference type="Proteomes" id="UP001189429">
    <property type="component" value="Unassembled WGS sequence"/>
</dbReference>
<comment type="caution">
    <text evidence="2">The sequence shown here is derived from an EMBL/GenBank/DDBJ whole genome shotgun (WGS) entry which is preliminary data.</text>
</comment>
<feature type="region of interest" description="Disordered" evidence="1">
    <location>
        <begin position="57"/>
        <end position="127"/>
    </location>
</feature>
<organism evidence="2 3">
    <name type="scientific">Prorocentrum cordatum</name>
    <dbReference type="NCBI Taxonomy" id="2364126"/>
    <lineage>
        <taxon>Eukaryota</taxon>
        <taxon>Sar</taxon>
        <taxon>Alveolata</taxon>
        <taxon>Dinophyceae</taxon>
        <taxon>Prorocentrales</taxon>
        <taxon>Prorocentraceae</taxon>
        <taxon>Prorocentrum</taxon>
    </lineage>
</organism>
<dbReference type="EMBL" id="CAUYUJ010007291">
    <property type="protein sequence ID" value="CAK0820203.1"/>
    <property type="molecule type" value="Genomic_DNA"/>
</dbReference>
<reference evidence="2" key="1">
    <citation type="submission" date="2023-10" db="EMBL/GenBank/DDBJ databases">
        <authorList>
            <person name="Chen Y."/>
            <person name="Shah S."/>
            <person name="Dougan E. K."/>
            <person name="Thang M."/>
            <person name="Chan C."/>
        </authorList>
    </citation>
    <scope>NUCLEOTIDE SEQUENCE [LARGE SCALE GENOMIC DNA]</scope>
</reference>
<evidence type="ECO:0000313" key="2">
    <source>
        <dbReference type="EMBL" id="CAK0820203.1"/>
    </source>
</evidence>
<sequence>MSLLVPSAAPHEACIGTVLGQLEAQFIAAGGQSELKVVFTNELDQLVFGSAAGEAAEGRMGTGLRRRPQPVDKKTPWRREAQEPTRDKLREPILQNRQELENAEKEGVSEPAAEACSAASEATAETAPEAEKVKIWRCLDLMCNFKTFGLPYGHVGGGGSGSDVHDLDDEEDFTSRILDLPSVPPWPSFAVNQDVGAKMAMS</sequence>
<proteinExistence type="predicted"/>
<feature type="compositionally biased region" description="Basic and acidic residues" evidence="1">
    <location>
        <begin position="98"/>
        <end position="108"/>
    </location>
</feature>
<accession>A0ABN9RPP9</accession>
<feature type="compositionally biased region" description="Basic and acidic residues" evidence="1">
    <location>
        <begin position="69"/>
        <end position="91"/>
    </location>
</feature>